<accession>X1NCC4</accession>
<comment type="caution">
    <text evidence="3">The sequence shown here is derived from an EMBL/GenBank/DDBJ whole genome shotgun (WGS) entry which is preliminary data.</text>
</comment>
<name>X1NCC4_9ZZZZ</name>
<feature type="non-terminal residue" evidence="3">
    <location>
        <position position="235"/>
    </location>
</feature>
<proteinExistence type="predicted"/>
<keyword evidence="1" id="KW-0238">DNA-binding</keyword>
<protein>
    <recommendedName>
        <fullName evidence="2">Core-binding (CB) domain-containing protein</fullName>
    </recommendedName>
</protein>
<dbReference type="AlphaFoldDB" id="X1NCC4"/>
<evidence type="ECO:0000313" key="3">
    <source>
        <dbReference type="EMBL" id="GAI41283.1"/>
    </source>
</evidence>
<dbReference type="InterPro" id="IPR044068">
    <property type="entry name" value="CB"/>
</dbReference>
<gene>
    <name evidence="3" type="ORF">S06H3_52060</name>
</gene>
<evidence type="ECO:0000259" key="2">
    <source>
        <dbReference type="PROSITE" id="PS51900"/>
    </source>
</evidence>
<evidence type="ECO:0000256" key="1">
    <source>
        <dbReference type="ARBA" id="ARBA00023125"/>
    </source>
</evidence>
<organism evidence="3">
    <name type="scientific">marine sediment metagenome</name>
    <dbReference type="NCBI Taxonomy" id="412755"/>
    <lineage>
        <taxon>unclassified sequences</taxon>
        <taxon>metagenomes</taxon>
        <taxon>ecological metagenomes</taxon>
    </lineage>
</organism>
<dbReference type="InterPro" id="IPR010998">
    <property type="entry name" value="Integrase_recombinase_N"/>
</dbReference>
<dbReference type="Gene3D" id="1.10.150.130">
    <property type="match status" value="1"/>
</dbReference>
<dbReference type="PROSITE" id="PS51900">
    <property type="entry name" value="CB"/>
    <property type="match status" value="1"/>
</dbReference>
<dbReference type="EMBL" id="BARV01033076">
    <property type="protein sequence ID" value="GAI41283.1"/>
    <property type="molecule type" value="Genomic_DNA"/>
</dbReference>
<feature type="domain" description="Core-binding (CB)" evidence="2">
    <location>
        <begin position="1"/>
        <end position="99"/>
    </location>
</feature>
<reference evidence="3" key="1">
    <citation type="journal article" date="2014" name="Front. Microbiol.">
        <title>High frequency of phylogenetically diverse reductive dehalogenase-homologous genes in deep subseafloor sedimentary metagenomes.</title>
        <authorList>
            <person name="Kawai M."/>
            <person name="Futagami T."/>
            <person name="Toyoda A."/>
            <person name="Takaki Y."/>
            <person name="Nishi S."/>
            <person name="Hori S."/>
            <person name="Arai W."/>
            <person name="Tsubouchi T."/>
            <person name="Morono Y."/>
            <person name="Uchiyama I."/>
            <person name="Ito T."/>
            <person name="Fujiyama A."/>
            <person name="Inagaki F."/>
            <person name="Takami H."/>
        </authorList>
    </citation>
    <scope>NUCLEOTIDE SEQUENCE</scope>
    <source>
        <strain evidence="3">Expedition CK06-06</strain>
    </source>
</reference>
<sequence>MMKMEAQKSIIKWIGRLAPKTARDHGRSMHRFMGWLRTQGGPLAEMSPDQLITYQIDAAGRDRFDILDLVQAYVSTLKLRMSSKRREYSSIRSFFMHNRAELPRDGSFKIRSETPPVLGTLTVEEIRDVVMSSKPRYQAVILSMFQGGMGLAEFDYWNLNGWDSLREALRKNPDVIRIDMPGRKSSLNKRLFHTMIGGDAIRAIQAYLPMRPTEEEAEAMFRAAEEERKVQAEEE</sequence>
<dbReference type="GO" id="GO:0003677">
    <property type="term" value="F:DNA binding"/>
    <property type="evidence" value="ECO:0007669"/>
    <property type="project" value="UniProtKB-KW"/>
</dbReference>